<evidence type="ECO:0000256" key="2">
    <source>
        <dbReference type="ARBA" id="ARBA00023015"/>
    </source>
</evidence>
<dbReference type="PANTHER" id="PTHR35807">
    <property type="entry name" value="TRANSCRIPTIONAL REGULATOR REDD-RELATED"/>
    <property type="match status" value="1"/>
</dbReference>
<dbReference type="Gene3D" id="1.10.10.10">
    <property type="entry name" value="Winged helix-like DNA-binding domain superfamily/Winged helix DNA-binding domain"/>
    <property type="match status" value="1"/>
</dbReference>
<dbReference type="RefSeq" id="WP_092786012.1">
    <property type="nucleotide sequence ID" value="NZ_FOGI01000016.1"/>
</dbReference>
<dbReference type="InterPro" id="IPR027417">
    <property type="entry name" value="P-loop_NTPase"/>
</dbReference>
<dbReference type="Gene3D" id="3.40.50.300">
    <property type="entry name" value="P-loop containing nucleotide triphosphate hydrolases"/>
    <property type="match status" value="1"/>
</dbReference>
<dbReference type="Pfam" id="PF00486">
    <property type="entry name" value="Trans_reg_C"/>
    <property type="match status" value="1"/>
</dbReference>
<dbReference type="PROSITE" id="PS51755">
    <property type="entry name" value="OMPR_PHOB"/>
    <property type="match status" value="1"/>
</dbReference>
<keyword evidence="3 6" id="KW-0238">DNA-binding</keyword>
<feature type="domain" description="OmpR/PhoB-type" evidence="7">
    <location>
        <begin position="1"/>
        <end position="96"/>
    </location>
</feature>
<name>A0A1H9XJX6_9PSEU</name>
<dbReference type="SMART" id="SM01043">
    <property type="entry name" value="BTAD"/>
    <property type="match status" value="1"/>
</dbReference>
<dbReference type="STRING" id="155974.SAMN04487818_11631"/>
<dbReference type="InterPro" id="IPR005158">
    <property type="entry name" value="BTAD"/>
</dbReference>
<dbReference type="InterPro" id="IPR019734">
    <property type="entry name" value="TPR_rpt"/>
</dbReference>
<feature type="DNA-binding region" description="OmpR/PhoB-type" evidence="6">
    <location>
        <begin position="1"/>
        <end position="96"/>
    </location>
</feature>
<dbReference type="InterPro" id="IPR036388">
    <property type="entry name" value="WH-like_DNA-bd_sf"/>
</dbReference>
<evidence type="ECO:0000256" key="4">
    <source>
        <dbReference type="ARBA" id="ARBA00023163"/>
    </source>
</evidence>
<comment type="similarity">
    <text evidence="1">Belongs to the AfsR/DnrI/RedD regulatory family.</text>
</comment>
<dbReference type="Proteomes" id="UP000199051">
    <property type="component" value="Unassembled WGS sequence"/>
</dbReference>
<dbReference type="GO" id="GO:0000160">
    <property type="term" value="P:phosphorelay signal transduction system"/>
    <property type="evidence" value="ECO:0007669"/>
    <property type="project" value="InterPro"/>
</dbReference>
<keyword evidence="2" id="KW-0805">Transcription regulation</keyword>
<organism evidence="8 9">
    <name type="scientific">Actinokineospora terrae</name>
    <dbReference type="NCBI Taxonomy" id="155974"/>
    <lineage>
        <taxon>Bacteria</taxon>
        <taxon>Bacillati</taxon>
        <taxon>Actinomycetota</taxon>
        <taxon>Actinomycetes</taxon>
        <taxon>Pseudonocardiales</taxon>
        <taxon>Pseudonocardiaceae</taxon>
        <taxon>Actinokineospora</taxon>
    </lineage>
</organism>
<dbReference type="PROSITE" id="PS50005">
    <property type="entry name" value="TPR"/>
    <property type="match status" value="1"/>
</dbReference>
<dbReference type="CDD" id="cd15831">
    <property type="entry name" value="BTAD"/>
    <property type="match status" value="1"/>
</dbReference>
<evidence type="ECO:0000256" key="6">
    <source>
        <dbReference type="PROSITE-ProRule" id="PRU01091"/>
    </source>
</evidence>
<keyword evidence="4" id="KW-0804">Transcription</keyword>
<dbReference type="Gene3D" id="1.25.40.10">
    <property type="entry name" value="Tetratricopeptide repeat domain"/>
    <property type="match status" value="3"/>
</dbReference>
<keyword evidence="9" id="KW-1185">Reference proteome</keyword>
<evidence type="ECO:0000313" key="8">
    <source>
        <dbReference type="EMBL" id="SES46465.1"/>
    </source>
</evidence>
<gene>
    <name evidence="8" type="ORF">SAMN04487818_11631</name>
</gene>
<dbReference type="AlphaFoldDB" id="A0A1H9XJX6"/>
<accession>A0A1H9XJX6</accession>
<keyword evidence="5" id="KW-0802">TPR repeat</keyword>
<sequence>MRILVLGQVEIRSDESEDPVIALGGAKPKALLAALMMQPRQVVPTERLIDLLWDDSPPASAVALVHTYVSLVRRAVTAAGRRGSLTTKAPGYLLDVDPTDSDLESFENHLYAARHAERQLDHDSATGLYEQALRLWRGPAFGGVDAGFARTRSASLADERLAAEEGLARCMLQQGRAGEVAAHLRRLVNTHPLRQQSRVLLMRALHESGRQGDALAVYRNGREHLMAQLGVEPGDELRELHSAILNGSLRSTTTKRRPRSPAVVQHTVPRHLPPDVSDFTGRAEQLHTIMALSEAGAATAPAVLVSGAPGTGKSALAVHAAHRLRVRYPDGQLFADLRGSGRDLGAHEVLSRFLGALGVAAGDVPTDFAERVELFGRRVADKRLLIVLDNARDAEQVRYLLPQAPNCLVIVTSRTRLPGLLGVVRVELDLLSTEASMRMLGRVVGLSRVESEPIAAATIAELCGGIPLAVRAAGAKLLARPNWPLRALAARLSDERGRLDEPADGDLAVRCGLRLNYAELDDVHRHAFHLLALLDLPDFGSWLAAPLLEVGVDEAEDVVERLVDLRLVEVAGIDAIGRVRYRFHDMVQLFGAEQANREEPADAVAAAVCRTLAAWMCLVEAGANRLPRVTLGLRTTPRAGVDLDARLVADTEQDPSGWFRSETAAVVRTVERAHELGIDEMTTMLIAALLSSPFAARNEFDGWQRTHEVALAAARDTGDTRAEATVLTGLGQLYYEKDEYPDALAHFTQAADGASKVDDDATLAIALVGIGTVHRDLAQFRLAREHLARATQIGERGGDLSVVAAADYGLASIWRDLGDMPSAAARFTRCADAYRALGDPRGAGLALRGLSLCHRAVDEVDLAATLSEQAEAILRGSGDQLGATYAAQSLAKARIRQGRVAGVAEALADCLTLCTTQGDRFGVALVTRTLGELALAEGEAEAAVRLLADALGKWTELRLPLWQARTLRDLAAAEADSDPGLADAHWARAVALFTQVGTREVGELADLTPGMWSMRVRRCSAVAAEQGLTTGT</sequence>
<dbReference type="GO" id="GO:0043531">
    <property type="term" value="F:ADP binding"/>
    <property type="evidence" value="ECO:0007669"/>
    <property type="project" value="InterPro"/>
</dbReference>
<dbReference type="InterPro" id="IPR051677">
    <property type="entry name" value="AfsR-DnrI-RedD_regulator"/>
</dbReference>
<dbReference type="SMART" id="SM00862">
    <property type="entry name" value="Trans_reg_C"/>
    <property type="match status" value="1"/>
</dbReference>
<dbReference type="Pfam" id="PF03704">
    <property type="entry name" value="BTAD"/>
    <property type="match status" value="1"/>
</dbReference>
<reference evidence="9" key="1">
    <citation type="submission" date="2016-10" db="EMBL/GenBank/DDBJ databases">
        <authorList>
            <person name="Varghese N."/>
            <person name="Submissions S."/>
        </authorList>
    </citation>
    <scope>NUCLEOTIDE SEQUENCE [LARGE SCALE GENOMIC DNA]</scope>
    <source>
        <strain evidence="9">DSM 44260</strain>
    </source>
</reference>
<dbReference type="PANTHER" id="PTHR35807:SF1">
    <property type="entry name" value="TRANSCRIPTIONAL REGULATOR REDD"/>
    <property type="match status" value="1"/>
</dbReference>
<evidence type="ECO:0000313" key="9">
    <source>
        <dbReference type="Proteomes" id="UP000199051"/>
    </source>
</evidence>
<evidence type="ECO:0000256" key="1">
    <source>
        <dbReference type="ARBA" id="ARBA00005820"/>
    </source>
</evidence>
<proteinExistence type="inferred from homology"/>
<evidence type="ECO:0000259" key="7">
    <source>
        <dbReference type="PROSITE" id="PS51755"/>
    </source>
</evidence>
<dbReference type="SUPFAM" id="SSF46894">
    <property type="entry name" value="C-terminal effector domain of the bipartite response regulators"/>
    <property type="match status" value="1"/>
</dbReference>
<protein>
    <submittedName>
        <fullName evidence="8">DNA-binding transcriptional activator of the SARP family</fullName>
    </submittedName>
</protein>
<dbReference type="PRINTS" id="PR00364">
    <property type="entry name" value="DISEASERSIST"/>
</dbReference>
<evidence type="ECO:0000256" key="5">
    <source>
        <dbReference type="PROSITE-ProRule" id="PRU00339"/>
    </source>
</evidence>
<dbReference type="InterPro" id="IPR011990">
    <property type="entry name" value="TPR-like_helical_dom_sf"/>
</dbReference>
<dbReference type="InterPro" id="IPR016032">
    <property type="entry name" value="Sig_transdc_resp-reg_C-effctor"/>
</dbReference>
<dbReference type="GO" id="GO:0006355">
    <property type="term" value="P:regulation of DNA-templated transcription"/>
    <property type="evidence" value="ECO:0007669"/>
    <property type="project" value="InterPro"/>
</dbReference>
<feature type="repeat" description="TPR" evidence="5">
    <location>
        <begin position="724"/>
        <end position="757"/>
    </location>
</feature>
<evidence type="ECO:0000256" key="3">
    <source>
        <dbReference type="ARBA" id="ARBA00023125"/>
    </source>
</evidence>
<dbReference type="InterPro" id="IPR001867">
    <property type="entry name" value="OmpR/PhoB-type_DNA-bd"/>
</dbReference>
<dbReference type="GO" id="GO:0003677">
    <property type="term" value="F:DNA binding"/>
    <property type="evidence" value="ECO:0007669"/>
    <property type="project" value="UniProtKB-UniRule"/>
</dbReference>
<dbReference type="EMBL" id="FOGI01000016">
    <property type="protein sequence ID" value="SES46465.1"/>
    <property type="molecule type" value="Genomic_DNA"/>
</dbReference>
<dbReference type="Pfam" id="PF13424">
    <property type="entry name" value="TPR_12"/>
    <property type="match status" value="1"/>
</dbReference>
<dbReference type="SUPFAM" id="SSF52540">
    <property type="entry name" value="P-loop containing nucleoside triphosphate hydrolases"/>
    <property type="match status" value="1"/>
</dbReference>
<dbReference type="SUPFAM" id="SSF48452">
    <property type="entry name" value="TPR-like"/>
    <property type="match status" value="3"/>
</dbReference>